<feature type="domain" description="O-antigen ligase-related" evidence="6">
    <location>
        <begin position="195"/>
        <end position="331"/>
    </location>
</feature>
<keyword evidence="2 5" id="KW-0812">Transmembrane</keyword>
<feature type="transmembrane region" description="Helical" evidence="5">
    <location>
        <begin position="50"/>
        <end position="68"/>
    </location>
</feature>
<feature type="transmembrane region" description="Helical" evidence="5">
    <location>
        <begin position="21"/>
        <end position="38"/>
    </location>
</feature>
<feature type="transmembrane region" description="Helical" evidence="5">
    <location>
        <begin position="129"/>
        <end position="150"/>
    </location>
</feature>
<dbReference type="RefSeq" id="WP_160648684.1">
    <property type="nucleotide sequence ID" value="NZ_RSEJ01000002.1"/>
</dbReference>
<feature type="transmembrane region" description="Helical" evidence="5">
    <location>
        <begin position="210"/>
        <end position="228"/>
    </location>
</feature>
<evidence type="ECO:0000313" key="7">
    <source>
        <dbReference type="EMBL" id="NBI51595.1"/>
    </source>
</evidence>
<keyword evidence="3 5" id="KW-1133">Transmembrane helix</keyword>
<dbReference type="Proteomes" id="UP000738517">
    <property type="component" value="Unassembled WGS sequence"/>
</dbReference>
<evidence type="ECO:0000313" key="8">
    <source>
        <dbReference type="Proteomes" id="UP000738517"/>
    </source>
</evidence>
<feature type="transmembrane region" description="Helical" evidence="5">
    <location>
        <begin position="75"/>
        <end position="94"/>
    </location>
</feature>
<dbReference type="PANTHER" id="PTHR37422">
    <property type="entry name" value="TEICHURONIC ACID BIOSYNTHESIS PROTEIN TUAE"/>
    <property type="match status" value="1"/>
</dbReference>
<reference evidence="7 8" key="1">
    <citation type="journal article" date="2017" name="Int. J. Syst. Evol. Microbiol.">
        <title>Photobacterium alginatilyticum sp. nov., a marine bacterium isolated from bottom seawater.</title>
        <authorList>
            <person name="Wang X."/>
            <person name="Wang Y."/>
            <person name="Yang X."/>
            <person name="Sun H."/>
            <person name="Li B."/>
            <person name="Zhang X.H."/>
        </authorList>
    </citation>
    <scope>NUCLEOTIDE SEQUENCE [LARGE SCALE GENOMIC DNA]</scope>
    <source>
        <strain evidence="7 8">P03D4</strain>
    </source>
</reference>
<accession>A0ABW9YDT0</accession>
<keyword evidence="8" id="KW-1185">Reference proteome</keyword>
<evidence type="ECO:0000256" key="4">
    <source>
        <dbReference type="ARBA" id="ARBA00023136"/>
    </source>
</evidence>
<dbReference type="Pfam" id="PF04932">
    <property type="entry name" value="Wzy_C"/>
    <property type="match status" value="1"/>
</dbReference>
<protein>
    <recommendedName>
        <fullName evidence="6">O-antigen ligase-related domain-containing protein</fullName>
    </recommendedName>
</protein>
<feature type="transmembrane region" description="Helical" evidence="5">
    <location>
        <begin position="316"/>
        <end position="339"/>
    </location>
</feature>
<feature type="transmembrane region" description="Helical" evidence="5">
    <location>
        <begin position="351"/>
        <end position="369"/>
    </location>
</feature>
<dbReference type="InterPro" id="IPR007016">
    <property type="entry name" value="O-antigen_ligase-rel_domated"/>
</dbReference>
<feature type="transmembrane region" description="Helical" evidence="5">
    <location>
        <begin position="165"/>
        <end position="182"/>
    </location>
</feature>
<feature type="transmembrane region" description="Helical" evidence="5">
    <location>
        <begin position="189"/>
        <end position="204"/>
    </location>
</feature>
<gene>
    <name evidence="7" type="ORF">EIZ48_03260</name>
</gene>
<feature type="transmembrane region" description="Helical" evidence="5">
    <location>
        <begin position="100"/>
        <end position="117"/>
    </location>
</feature>
<evidence type="ECO:0000256" key="2">
    <source>
        <dbReference type="ARBA" id="ARBA00022692"/>
    </source>
</evidence>
<proteinExistence type="predicted"/>
<feature type="transmembrane region" description="Helical" evidence="5">
    <location>
        <begin position="235"/>
        <end position="252"/>
    </location>
</feature>
<comment type="caution">
    <text evidence="7">The sequence shown here is derived from an EMBL/GenBank/DDBJ whole genome shotgun (WGS) entry which is preliminary data.</text>
</comment>
<keyword evidence="4 5" id="KW-0472">Membrane</keyword>
<evidence type="ECO:0000256" key="1">
    <source>
        <dbReference type="ARBA" id="ARBA00004141"/>
    </source>
</evidence>
<comment type="subcellular location">
    <subcellularLocation>
        <location evidence="1">Membrane</location>
        <topology evidence="1">Multi-pass membrane protein</topology>
    </subcellularLocation>
</comment>
<evidence type="ECO:0000256" key="3">
    <source>
        <dbReference type="ARBA" id="ARBA00022989"/>
    </source>
</evidence>
<sequence>MTFESSSRGYLTYIYMNKKSIDYFISGVTVLVILFWSLFAGDFSIFDVKIFYFALFIFLPLLTVVSFTSVTYKSSYLIVFLLSSIFFLIKSFFIGYPEPYYHWVVQMVICCALFVYVSEYLNRVNNFAFFNGLISSSILLFLFLLVGMLLLSEGGRGNFVFGPNILYRVFSILTLLVFFGLYSKGKVSLIKLLFVYILCAYALYKTGSRGSLISMIIVLVAMVHCYLGKIKLNKFIFFLPCAAIFVVIIYQLNSDMILQSRFSNFDYENNLSLALRINPHIAFFSNPLDYLLTFGIDYDQFYQQFGHEQFPYPHNIFLELIFFYGIFGAFFSAFIIISMMKATKKVINSDFNVFCLFYYISMIIFFGALFSGSLLDNYVFLSAAFLLKWLENRSCNKK</sequence>
<evidence type="ECO:0000259" key="6">
    <source>
        <dbReference type="Pfam" id="PF04932"/>
    </source>
</evidence>
<dbReference type="EMBL" id="RSEJ01000002">
    <property type="protein sequence ID" value="NBI51595.1"/>
    <property type="molecule type" value="Genomic_DNA"/>
</dbReference>
<dbReference type="InterPro" id="IPR051533">
    <property type="entry name" value="WaaL-like"/>
</dbReference>
<dbReference type="PANTHER" id="PTHR37422:SF17">
    <property type="entry name" value="O-ANTIGEN LIGASE"/>
    <property type="match status" value="1"/>
</dbReference>
<organism evidence="7 8">
    <name type="scientific">Photobacterium alginatilyticum</name>
    <dbReference type="NCBI Taxonomy" id="1775171"/>
    <lineage>
        <taxon>Bacteria</taxon>
        <taxon>Pseudomonadati</taxon>
        <taxon>Pseudomonadota</taxon>
        <taxon>Gammaproteobacteria</taxon>
        <taxon>Vibrionales</taxon>
        <taxon>Vibrionaceae</taxon>
        <taxon>Photobacterium</taxon>
    </lineage>
</organism>
<evidence type="ECO:0000256" key="5">
    <source>
        <dbReference type="SAM" id="Phobius"/>
    </source>
</evidence>
<name>A0ABW9YDT0_9GAMM</name>